<keyword evidence="2" id="KW-1185">Reference proteome</keyword>
<evidence type="ECO:0000313" key="1">
    <source>
        <dbReference type="EMBL" id="TCK20494.1"/>
    </source>
</evidence>
<protein>
    <submittedName>
        <fullName evidence="1">Uncharacterized protein DUF1326</fullName>
    </submittedName>
</protein>
<dbReference type="InterPro" id="IPR009758">
    <property type="entry name" value="DUF1326"/>
</dbReference>
<accession>A0A4R1HEG8</accession>
<dbReference type="EMBL" id="SMFZ01000002">
    <property type="protein sequence ID" value="TCK20494.1"/>
    <property type="molecule type" value="Genomic_DNA"/>
</dbReference>
<evidence type="ECO:0000313" key="2">
    <source>
        <dbReference type="Proteomes" id="UP000295560"/>
    </source>
</evidence>
<sequence>MQYDFSGQFIEACDCFQLCPCWVDDDPDEGHCVGLVAWLIERGEIGGVEVDGRKVVAVTVHGGGRRTSPARTVVHLEPRLPPGQKSVLTWAFGTPAAGRTDPLAGLMRVTGDIAVVVDDERITIDTLSEPWTVTVGDGASAPVRATGEGLRFDGGPDPLTVDHSALHHELGIGEPAQAQRTTDLRLTVPALAGGTLEVRARSGMRGSFTYSSS</sequence>
<organism evidence="1 2">
    <name type="scientific">Pseudonocardia endophytica</name>
    <dbReference type="NCBI Taxonomy" id="401976"/>
    <lineage>
        <taxon>Bacteria</taxon>
        <taxon>Bacillati</taxon>
        <taxon>Actinomycetota</taxon>
        <taxon>Actinomycetes</taxon>
        <taxon>Pseudonocardiales</taxon>
        <taxon>Pseudonocardiaceae</taxon>
        <taxon>Pseudonocardia</taxon>
    </lineage>
</organism>
<proteinExistence type="predicted"/>
<dbReference type="Pfam" id="PF07040">
    <property type="entry name" value="DUF1326"/>
    <property type="match status" value="1"/>
</dbReference>
<dbReference type="Proteomes" id="UP000295560">
    <property type="component" value="Unassembled WGS sequence"/>
</dbReference>
<comment type="caution">
    <text evidence="1">The sequence shown here is derived from an EMBL/GenBank/DDBJ whole genome shotgun (WGS) entry which is preliminary data.</text>
</comment>
<name>A0A4R1HEG8_PSEEN</name>
<gene>
    <name evidence="1" type="ORF">EV378_4453</name>
</gene>
<dbReference type="RefSeq" id="WP_165922423.1">
    <property type="nucleotide sequence ID" value="NZ_SMFZ01000002.1"/>
</dbReference>
<reference evidence="1 2" key="1">
    <citation type="submission" date="2019-03" db="EMBL/GenBank/DDBJ databases">
        <title>Sequencing the genomes of 1000 actinobacteria strains.</title>
        <authorList>
            <person name="Klenk H.-P."/>
        </authorList>
    </citation>
    <scope>NUCLEOTIDE SEQUENCE [LARGE SCALE GENOMIC DNA]</scope>
    <source>
        <strain evidence="1 2">DSM 44969</strain>
    </source>
</reference>
<dbReference type="AlphaFoldDB" id="A0A4R1HEG8"/>